<dbReference type="GeneID" id="68900396"/>
<organism evidence="1 3">
    <name type="scientific">Xylella taiwanensis</name>
    <dbReference type="NCBI Taxonomy" id="1444770"/>
    <lineage>
        <taxon>Bacteria</taxon>
        <taxon>Pseudomonadati</taxon>
        <taxon>Pseudomonadota</taxon>
        <taxon>Gammaproteobacteria</taxon>
        <taxon>Lysobacterales</taxon>
        <taxon>Lysobacteraceae</taxon>
        <taxon>Xylella</taxon>
    </lineage>
</organism>
<keyword evidence="4" id="KW-1185">Reference proteome</keyword>
<evidence type="ECO:0000313" key="4">
    <source>
        <dbReference type="Proteomes" id="UP001430701"/>
    </source>
</evidence>
<dbReference type="AlphaFoldDB" id="Z9JLR4"/>
<evidence type="ECO:0000313" key="2">
    <source>
        <dbReference type="EMBL" id="MCD8473506.1"/>
    </source>
</evidence>
<gene>
    <name evidence="1" type="ORF">AF72_04160</name>
    <name evidence="2" type="ORF">LPH55_08555</name>
</gene>
<dbReference type="Proteomes" id="UP001430701">
    <property type="component" value="Unassembled WGS sequence"/>
</dbReference>
<dbReference type="STRING" id="1444770.AF72_04160"/>
<reference evidence="2" key="2">
    <citation type="submission" date="2021-11" db="EMBL/GenBank/DDBJ databases">
        <title>Genome sequence of Xylella taiwanensis PLS432.</title>
        <authorList>
            <person name="Weng L.-W."/>
            <person name="Su C.-C."/>
            <person name="Tsai C.-W."/>
            <person name="Kuo C.-H."/>
        </authorList>
    </citation>
    <scope>NUCLEOTIDE SEQUENCE</scope>
    <source>
        <strain evidence="2">PLS432</strain>
    </source>
</reference>
<comment type="caution">
    <text evidence="1">The sequence shown here is derived from an EMBL/GenBank/DDBJ whole genome shotgun (WGS) entry which is preliminary data.</text>
</comment>
<reference evidence="1 3" key="1">
    <citation type="journal article" date="2014" name="Genome Announc.">
        <title>Draft Genome Sequence of Xylella fastidiosa Pear Leaf Scorch Strain in Taiwan.</title>
        <authorList>
            <person name="Su C.C."/>
            <person name="Deng W.L."/>
            <person name="Jan F.J."/>
            <person name="Chang C.J."/>
            <person name="Huang H."/>
            <person name="Chen J."/>
        </authorList>
    </citation>
    <scope>NUCLEOTIDE SEQUENCE [LARGE SCALE GENOMIC DNA]</scope>
    <source>
        <strain evidence="1 3">PLS229</strain>
    </source>
</reference>
<accession>Z9JLR4</accession>
<evidence type="ECO:0000313" key="3">
    <source>
        <dbReference type="Proteomes" id="UP000020406"/>
    </source>
</evidence>
<dbReference type="EMBL" id="JDSQ01000005">
    <property type="protein sequence ID" value="EWS78771.1"/>
    <property type="molecule type" value="Genomic_DNA"/>
</dbReference>
<sequence length="57" mass="6371">MFGLQSLGQAGRLYHGDLHDCTAIVLLQGGACVWRRMRHLKKGLRVMVFGDRAVLFA</sequence>
<dbReference type="PATRIC" id="fig|1444770.3.peg.1008"/>
<dbReference type="EMBL" id="JAJPPU010000002">
    <property type="protein sequence ID" value="MCD8473506.1"/>
    <property type="molecule type" value="Genomic_DNA"/>
</dbReference>
<evidence type="ECO:0000313" key="1">
    <source>
        <dbReference type="EMBL" id="EWS78771.1"/>
    </source>
</evidence>
<dbReference type="Proteomes" id="UP000020406">
    <property type="component" value="Unassembled WGS sequence"/>
</dbReference>
<protein>
    <submittedName>
        <fullName evidence="1">Uncharacterized protein</fullName>
    </submittedName>
</protein>
<dbReference type="RefSeq" id="WP_160165144.1">
    <property type="nucleotide sequence ID" value="NZ_CP053627.1"/>
</dbReference>
<name>Z9JLR4_9GAMM</name>
<proteinExistence type="predicted"/>